<protein>
    <submittedName>
        <fullName evidence="2">SprT family protein</fullName>
    </submittedName>
</protein>
<dbReference type="InterPro" id="IPR006640">
    <property type="entry name" value="SprT-like_domain"/>
</dbReference>
<dbReference type="InterPro" id="IPR035240">
    <property type="entry name" value="SprT_Zn_ribbon"/>
</dbReference>
<sequence>MEKQAREITNEKLTELAATISTKFFEHLPYISTNFEHNCTNNNRLRTTAGRFLIPSCNIEVNPKYYARYGQQSLHDVIKHELVHYHLYRLNLGFKHKDKDFKQLCKIVDAPRFCHQMQSPKYRYKCSKCNTEFLRMRKVNVKKYRCGKCKGSLSPSPI</sequence>
<name>A0AAU7VQA0_9FIRM</name>
<proteinExistence type="predicted"/>
<dbReference type="GO" id="GO:0006950">
    <property type="term" value="P:response to stress"/>
    <property type="evidence" value="ECO:0007669"/>
    <property type="project" value="UniProtKB-ARBA"/>
</dbReference>
<dbReference type="EMBL" id="CP158367">
    <property type="protein sequence ID" value="XBX76037.1"/>
    <property type="molecule type" value="Genomic_DNA"/>
</dbReference>
<feature type="domain" description="SprT-like" evidence="1">
    <location>
        <begin position="11"/>
        <end position="156"/>
    </location>
</feature>
<organism evidence="2">
    <name type="scientific">Proteinivorax tanatarense</name>
    <dbReference type="NCBI Taxonomy" id="1260629"/>
    <lineage>
        <taxon>Bacteria</taxon>
        <taxon>Bacillati</taxon>
        <taxon>Bacillota</taxon>
        <taxon>Clostridia</taxon>
        <taxon>Eubacteriales</taxon>
        <taxon>Proteinivoracaceae</taxon>
        <taxon>Proteinivorax</taxon>
    </lineage>
</organism>
<dbReference type="Pfam" id="PF17283">
    <property type="entry name" value="Zn_ribbon_SprT"/>
    <property type="match status" value="1"/>
</dbReference>
<dbReference type="AlphaFoldDB" id="A0AAU7VQA0"/>
<dbReference type="Pfam" id="PF10263">
    <property type="entry name" value="SprT-like"/>
    <property type="match status" value="1"/>
</dbReference>
<dbReference type="RefSeq" id="WP_350344772.1">
    <property type="nucleotide sequence ID" value="NZ_CP158367.1"/>
</dbReference>
<reference evidence="2" key="1">
    <citation type="journal article" date="2013" name="Extremophiles">
        <title>Proteinivorax tanatarense gen. nov., sp. nov., an anaerobic, haloalkaliphilic, proteolytic bacterium isolated from a decaying algal bloom, and proposal of Proteinivoraceae fam. nov.</title>
        <authorList>
            <person name="Kevbrin V."/>
            <person name="Boltyanskaya Y."/>
            <person name="Zhilina T."/>
            <person name="Kolganova T."/>
            <person name="Lavrentjeva E."/>
            <person name="Kuznetsov B."/>
        </authorList>
    </citation>
    <scope>NUCLEOTIDE SEQUENCE</scope>
    <source>
        <strain evidence="2">Z-910T</strain>
    </source>
</reference>
<dbReference type="SMART" id="SM00731">
    <property type="entry name" value="SprT"/>
    <property type="match status" value="1"/>
</dbReference>
<reference evidence="2" key="2">
    <citation type="submission" date="2024-06" db="EMBL/GenBank/DDBJ databases">
        <authorList>
            <person name="Petrova K.O."/>
            <person name="Toshchakov S.V."/>
            <person name="Boltjanskaja Y.V."/>
            <person name="Kevbrin V."/>
        </authorList>
    </citation>
    <scope>NUCLEOTIDE SEQUENCE</scope>
    <source>
        <strain evidence="2">Z-910T</strain>
    </source>
</reference>
<evidence type="ECO:0000259" key="1">
    <source>
        <dbReference type="SMART" id="SM00731"/>
    </source>
</evidence>
<gene>
    <name evidence="2" type="ORF">PRVXT_001212</name>
</gene>
<dbReference type="NCBIfam" id="NF003339">
    <property type="entry name" value="PRK04351.1"/>
    <property type="match status" value="1"/>
</dbReference>
<evidence type="ECO:0000313" key="2">
    <source>
        <dbReference type="EMBL" id="XBX76037.1"/>
    </source>
</evidence>
<accession>A0AAU7VQA0</accession>